<feature type="transmembrane region" description="Helical" evidence="1">
    <location>
        <begin position="167"/>
        <end position="185"/>
    </location>
</feature>
<feature type="transmembrane region" description="Helical" evidence="1">
    <location>
        <begin position="63"/>
        <end position="83"/>
    </location>
</feature>
<feature type="transmembrane region" description="Helical" evidence="1">
    <location>
        <begin position="271"/>
        <end position="292"/>
    </location>
</feature>
<feature type="transmembrane region" description="Helical" evidence="1">
    <location>
        <begin position="239"/>
        <end position="259"/>
    </location>
</feature>
<reference evidence="3" key="1">
    <citation type="journal article" date="2019" name="Int. J. Syst. Evol. Microbiol.">
        <title>The Global Catalogue of Microorganisms (GCM) 10K type strain sequencing project: providing services to taxonomists for standard genome sequencing and annotation.</title>
        <authorList>
            <consortium name="The Broad Institute Genomics Platform"/>
            <consortium name="The Broad Institute Genome Sequencing Center for Infectious Disease"/>
            <person name="Wu L."/>
            <person name="Ma J."/>
        </authorList>
    </citation>
    <scope>NUCLEOTIDE SEQUENCE [LARGE SCALE GENOMIC DNA]</scope>
    <source>
        <strain evidence="3">CGMCC 1.13574</strain>
    </source>
</reference>
<feature type="transmembrane region" description="Helical" evidence="1">
    <location>
        <begin position="113"/>
        <end position="134"/>
    </location>
</feature>
<protein>
    <recommendedName>
        <fullName evidence="4">Integral membrane protein</fullName>
    </recommendedName>
</protein>
<evidence type="ECO:0000313" key="2">
    <source>
        <dbReference type="EMBL" id="MFC4729567.1"/>
    </source>
</evidence>
<dbReference type="Proteomes" id="UP001595892">
    <property type="component" value="Unassembled WGS sequence"/>
</dbReference>
<keyword evidence="1" id="KW-1133">Transmembrane helix</keyword>
<name>A0ABV9NMH5_9GAMM</name>
<accession>A0ABV9NMH5</accession>
<keyword evidence="1" id="KW-0472">Membrane</keyword>
<dbReference type="EMBL" id="JBHSGG010000047">
    <property type="protein sequence ID" value="MFC4729567.1"/>
    <property type="molecule type" value="Genomic_DNA"/>
</dbReference>
<feature type="transmembrane region" description="Helical" evidence="1">
    <location>
        <begin position="30"/>
        <end position="51"/>
    </location>
</feature>
<organism evidence="2 3">
    <name type="scientific">Coralloluteibacterium thermophilum</name>
    <dbReference type="NCBI Taxonomy" id="2707049"/>
    <lineage>
        <taxon>Bacteria</taxon>
        <taxon>Pseudomonadati</taxon>
        <taxon>Pseudomonadota</taxon>
        <taxon>Gammaproteobacteria</taxon>
        <taxon>Lysobacterales</taxon>
        <taxon>Lysobacteraceae</taxon>
        <taxon>Coralloluteibacterium</taxon>
    </lineage>
</organism>
<evidence type="ECO:0000313" key="3">
    <source>
        <dbReference type="Proteomes" id="UP001595892"/>
    </source>
</evidence>
<keyword evidence="1" id="KW-0812">Transmembrane</keyword>
<feature type="transmembrane region" description="Helical" evidence="1">
    <location>
        <begin position="312"/>
        <end position="339"/>
    </location>
</feature>
<gene>
    <name evidence="2" type="ORF">ACFO3Q_15460</name>
</gene>
<comment type="caution">
    <text evidence="2">The sequence shown here is derived from an EMBL/GenBank/DDBJ whole genome shotgun (WGS) entry which is preliminary data.</text>
</comment>
<sequence>MAVIAPSATAPDAGSRDGRTWGAGAAALRALRLTVGIDLALAAALCWMLAWDIGHAASGAHRLWPFAVWAALPLTLGAFGLLAPRRRRRHAMHLMGAGAVLGGWALTSIGPAWLRLAFTVPGLVLTALVVWALVRLRRSARPAAAIQAPIGRATPSSALRMRWPRRIAAGLSFALAALLLANAGAELAEYLRNCTLAATTRIEPGWALSGGNAGAPIGTLSWQSGRNVSRTLSPGEARWMIALGLLAATFALACGWALLRSWRRRSGLYAGAYAAVLGGLAGWTAAVLGAAVNPGLWVAGALLLFVGEHSTFGGLYAAILLAIGLLSPLALATALLVVWQRARWRAWRTLHAPGTDGVPAEARA</sequence>
<evidence type="ECO:0008006" key="4">
    <source>
        <dbReference type="Google" id="ProtNLM"/>
    </source>
</evidence>
<feature type="transmembrane region" description="Helical" evidence="1">
    <location>
        <begin position="90"/>
        <end position="107"/>
    </location>
</feature>
<proteinExistence type="predicted"/>
<dbReference type="RefSeq" id="WP_377005592.1">
    <property type="nucleotide sequence ID" value="NZ_JBHSGG010000047.1"/>
</dbReference>
<keyword evidence="3" id="KW-1185">Reference proteome</keyword>
<evidence type="ECO:0000256" key="1">
    <source>
        <dbReference type="SAM" id="Phobius"/>
    </source>
</evidence>